<feature type="transmembrane region" description="Helical" evidence="6">
    <location>
        <begin position="458"/>
        <end position="478"/>
    </location>
</feature>
<comment type="caution">
    <text evidence="9">The sequence shown here is derived from an EMBL/GenBank/DDBJ whole genome shotgun (WGS) entry which is preliminary data.</text>
</comment>
<dbReference type="InterPro" id="IPR047843">
    <property type="entry name" value="WLS-like_TM"/>
</dbReference>
<dbReference type="OMA" id="QLWVIAK"/>
<feature type="region of interest" description="Disordered" evidence="5">
    <location>
        <begin position="509"/>
        <end position="546"/>
    </location>
</feature>
<dbReference type="PANTHER" id="PTHR31918:SF1">
    <property type="entry name" value="TRANSMEMBRANE PROTEIN 181"/>
    <property type="match status" value="1"/>
</dbReference>
<evidence type="ECO:0000256" key="4">
    <source>
        <dbReference type="ARBA" id="ARBA00023136"/>
    </source>
</evidence>
<dbReference type="Proteomes" id="UP000318571">
    <property type="component" value="Chromosome 7"/>
</dbReference>
<evidence type="ECO:0000313" key="9">
    <source>
        <dbReference type="EMBL" id="TRY71774.1"/>
    </source>
</evidence>
<reference evidence="9 10" key="1">
    <citation type="journal article" date="2018" name="Nat. Ecol. Evol.">
        <title>Genomic signatures of mitonuclear coevolution across populations of Tigriopus californicus.</title>
        <authorList>
            <person name="Barreto F.S."/>
            <person name="Watson E.T."/>
            <person name="Lima T.G."/>
            <person name="Willett C.S."/>
            <person name="Edmands S."/>
            <person name="Li W."/>
            <person name="Burton R.S."/>
        </authorList>
    </citation>
    <scope>NUCLEOTIDE SEQUENCE [LARGE SCALE GENOMIC DNA]</scope>
    <source>
        <strain evidence="9 10">San Diego</strain>
    </source>
</reference>
<dbReference type="OrthoDB" id="28186at2759"/>
<evidence type="ECO:0000259" key="7">
    <source>
        <dbReference type="Pfam" id="PF06664"/>
    </source>
</evidence>
<feature type="domain" description="Wntless-like transmembrane" evidence="7">
    <location>
        <begin position="229"/>
        <end position="481"/>
    </location>
</feature>
<dbReference type="STRING" id="6832.A0A553P260"/>
<protein>
    <recommendedName>
        <fullName evidence="11">Transmembrane protein 181</fullName>
    </recommendedName>
</protein>
<evidence type="ECO:0000256" key="3">
    <source>
        <dbReference type="ARBA" id="ARBA00022989"/>
    </source>
</evidence>
<name>A0A553P260_TIGCA</name>
<proteinExistence type="predicted"/>
<feature type="transmembrane region" description="Helical" evidence="6">
    <location>
        <begin position="237"/>
        <end position="256"/>
    </location>
</feature>
<feature type="transmembrane region" description="Helical" evidence="6">
    <location>
        <begin position="420"/>
        <end position="438"/>
    </location>
</feature>
<keyword evidence="4 6" id="KW-0472">Membrane</keyword>
<dbReference type="EMBL" id="VCGU01000008">
    <property type="protein sequence ID" value="TRY71774.1"/>
    <property type="molecule type" value="Genomic_DNA"/>
</dbReference>
<evidence type="ECO:0000259" key="8">
    <source>
        <dbReference type="Pfam" id="PF21885"/>
    </source>
</evidence>
<evidence type="ECO:0000256" key="1">
    <source>
        <dbReference type="ARBA" id="ARBA00004141"/>
    </source>
</evidence>
<keyword evidence="2 6" id="KW-0812">Transmembrane</keyword>
<dbReference type="PANTHER" id="PTHR31918">
    <property type="entry name" value="TRANSMEMBRANE PROTEIN 181"/>
    <property type="match status" value="1"/>
</dbReference>
<evidence type="ECO:0008006" key="11">
    <source>
        <dbReference type="Google" id="ProtNLM"/>
    </source>
</evidence>
<feature type="transmembrane region" description="Helical" evidence="6">
    <location>
        <begin position="272"/>
        <end position="292"/>
    </location>
</feature>
<dbReference type="GO" id="GO:0016020">
    <property type="term" value="C:membrane"/>
    <property type="evidence" value="ECO:0007669"/>
    <property type="project" value="UniProtKB-SubCell"/>
</dbReference>
<feature type="domain" description="TMEM181 GOLD" evidence="8">
    <location>
        <begin position="112"/>
        <end position="228"/>
    </location>
</feature>
<dbReference type="InterPro" id="IPR040416">
    <property type="entry name" value="TMEM181"/>
</dbReference>
<dbReference type="Pfam" id="PF21885">
    <property type="entry name" value="TMEM181_GOLD"/>
    <property type="match status" value="1"/>
</dbReference>
<sequence length="546" mass="62873">MSRSSSQQPLFSAGSQGTSGSFKSGFNHLNDIFSEFTKHIAPSYHHERPERSIQMRLYTMHKGQHLLIFIMFVCLFFIALLMGMAGPRIITEHAEKATTLRSHNNQTNMPQGPFHIVTPKLSAYRQQLWISAALITKEKGQETFTKTCNVLVEVEGLMDKNRKRLVGGKGHERSRTVRCDDQKCDPFIVMHLGVLEYSHYLVNITFTGLESIDRHFNIEDITFTMITYNPEFTEMEVWFRFFFVIATVVISVVFMVSMKKFSLDDWSIEQKWIILLLPLLLGFNDPIFAWTLTTSNLLPPVCDALFQTSFIFALLLFWLCIFHGLRQTERGIYRFYMPKILLVGCMWFAALTMAILEETNQLRDPSFSFQLNTAHYKNFQMYFIGMLAIYLVYLIYLALRAFGELRSMNFVEARLKFHTCSMIVVLCLIVSIVINRYGKGVLEDNFVARMYTSYDSGSQFLAFYTVINCYIYVLTYVYTPTSAQTRENHLLKDNPAFSMINESDDETEAMLVQTDDTPPSQPKFGGPHGNSASRRPLILGHDDDSD</sequence>
<evidence type="ECO:0000313" key="10">
    <source>
        <dbReference type="Proteomes" id="UP000318571"/>
    </source>
</evidence>
<dbReference type="GO" id="GO:0015643">
    <property type="term" value="F:toxic substance binding"/>
    <property type="evidence" value="ECO:0007669"/>
    <property type="project" value="InterPro"/>
</dbReference>
<evidence type="ECO:0000256" key="6">
    <source>
        <dbReference type="SAM" id="Phobius"/>
    </source>
</evidence>
<organism evidence="9 10">
    <name type="scientific">Tigriopus californicus</name>
    <name type="common">Marine copepod</name>
    <dbReference type="NCBI Taxonomy" id="6832"/>
    <lineage>
        <taxon>Eukaryota</taxon>
        <taxon>Metazoa</taxon>
        <taxon>Ecdysozoa</taxon>
        <taxon>Arthropoda</taxon>
        <taxon>Crustacea</taxon>
        <taxon>Multicrustacea</taxon>
        <taxon>Hexanauplia</taxon>
        <taxon>Copepoda</taxon>
        <taxon>Harpacticoida</taxon>
        <taxon>Harpacticidae</taxon>
        <taxon>Tigriopus</taxon>
    </lineage>
</organism>
<feature type="transmembrane region" description="Helical" evidence="6">
    <location>
        <begin position="304"/>
        <end position="325"/>
    </location>
</feature>
<dbReference type="InterPro" id="IPR054077">
    <property type="entry name" value="TMEM181_GOLD"/>
</dbReference>
<dbReference type="Pfam" id="PF06664">
    <property type="entry name" value="WLS-like_TM"/>
    <property type="match status" value="1"/>
</dbReference>
<keyword evidence="3 6" id="KW-1133">Transmembrane helix</keyword>
<comment type="subcellular location">
    <subcellularLocation>
        <location evidence="1">Membrane</location>
        <topology evidence="1">Multi-pass membrane protein</topology>
    </subcellularLocation>
</comment>
<evidence type="ECO:0000256" key="2">
    <source>
        <dbReference type="ARBA" id="ARBA00022692"/>
    </source>
</evidence>
<keyword evidence="10" id="KW-1185">Reference proteome</keyword>
<feature type="transmembrane region" description="Helical" evidence="6">
    <location>
        <begin position="337"/>
        <end position="356"/>
    </location>
</feature>
<accession>A0A553P260</accession>
<feature type="transmembrane region" description="Helical" evidence="6">
    <location>
        <begin position="66"/>
        <end position="86"/>
    </location>
</feature>
<evidence type="ECO:0000256" key="5">
    <source>
        <dbReference type="SAM" id="MobiDB-lite"/>
    </source>
</evidence>
<feature type="transmembrane region" description="Helical" evidence="6">
    <location>
        <begin position="379"/>
        <end position="399"/>
    </location>
</feature>
<gene>
    <name evidence="9" type="ORF">TCAL_12173</name>
</gene>
<dbReference type="AlphaFoldDB" id="A0A553P260"/>